<evidence type="ECO:0000313" key="2">
    <source>
        <dbReference type="Proteomes" id="UP000012101"/>
    </source>
</evidence>
<sequence>MIKYKPDSINRNFYYDQYQLLYSMDYSENETLWCENKVCFYCKKCNRDKDKKLFKMRAHAVSKMFESRLYNYDECDNCNILFSNKYESALGLFFNPLKSLVISGPHKHKDANIAFQNINGDFYVTPTSIVSINLEQNSITHRVTKPRIDYLDIYCALLKMSCSIFPRTHRSLIEEALKLLSFDSKMRDLARVAQLFGLWGINDEKSRERKIYLFRRRTNYPCPDYMCFIQYYRFYFQVYIPFSSTFPDSTCNIEPWQRIVPYQNLSDIQGVRAKIFYTNQIEEKEVIHFTTVSTNKVMFENYLKSNGLINP</sequence>
<protein>
    <recommendedName>
        <fullName evidence="3">HNH endonuclease</fullName>
    </recommendedName>
</protein>
<proteinExistence type="predicted"/>
<organism evidence="1 2">
    <name type="scientific">Leptospira weilii str. 2006001855</name>
    <dbReference type="NCBI Taxonomy" id="996804"/>
    <lineage>
        <taxon>Bacteria</taxon>
        <taxon>Pseudomonadati</taxon>
        <taxon>Spirochaetota</taxon>
        <taxon>Spirochaetia</taxon>
        <taxon>Leptospirales</taxon>
        <taxon>Leptospiraceae</taxon>
        <taxon>Leptospira</taxon>
    </lineage>
</organism>
<dbReference type="EMBL" id="AFJM02000037">
    <property type="protein sequence ID" value="EMM72771.1"/>
    <property type="molecule type" value="Genomic_DNA"/>
</dbReference>
<name>M6G1E2_9LEPT</name>
<gene>
    <name evidence="1" type="ORF">LEP1GSC038_2078</name>
</gene>
<dbReference type="Proteomes" id="UP000012101">
    <property type="component" value="Unassembled WGS sequence"/>
</dbReference>
<evidence type="ECO:0008006" key="3">
    <source>
        <dbReference type="Google" id="ProtNLM"/>
    </source>
</evidence>
<dbReference type="AlphaFoldDB" id="M6G1E2"/>
<comment type="caution">
    <text evidence="1">The sequence shown here is derived from an EMBL/GenBank/DDBJ whole genome shotgun (WGS) entry which is preliminary data.</text>
</comment>
<reference evidence="1 2" key="1">
    <citation type="submission" date="2013-01" db="EMBL/GenBank/DDBJ databases">
        <authorList>
            <person name="Harkins D.M."/>
            <person name="Durkin A.S."/>
            <person name="Brinkac L.M."/>
            <person name="Haft D.H."/>
            <person name="Selengut J.D."/>
            <person name="Sanka R."/>
            <person name="DePew J."/>
            <person name="Purushe J."/>
            <person name="Hospenthal D.R."/>
            <person name="Murray C.K."/>
            <person name="Pimentel G."/>
            <person name="Wasfy M."/>
            <person name="Vinetz J.M."/>
            <person name="Sutton G.G."/>
            <person name="Nierman W.C."/>
            <person name="Fouts D.E."/>
        </authorList>
    </citation>
    <scope>NUCLEOTIDE SEQUENCE [LARGE SCALE GENOMIC DNA]</scope>
    <source>
        <strain evidence="1 2">2006001855</strain>
    </source>
</reference>
<evidence type="ECO:0000313" key="1">
    <source>
        <dbReference type="EMBL" id="EMM72771.1"/>
    </source>
</evidence>
<accession>M6G1E2</accession>